<accession>A0AAW1IBH3</accession>
<proteinExistence type="predicted"/>
<sequence length="167" mass="18531">MCSGNSIYENLLVLEVLTVRNIGDTLLVCFLCVWVSPFCDTTVRLNLICSEDHILQTMYIQDLHLVSTGTPDSAGATGTESEIETPEVNRRRFLRLRKNGVGSICIDTPVSRPPTGNSPRRKNITGWLDLVVGEGESFSSWSGYKILLSLFGTSVLHISKCETMYIE</sequence>
<protein>
    <submittedName>
        <fullName evidence="1">Uncharacterized protein</fullName>
    </submittedName>
</protein>
<reference evidence="1 2" key="1">
    <citation type="journal article" date="2024" name="BMC Genomics">
        <title>De novo assembly and annotation of Popillia japonica's genome with initial clues to its potential as an invasive pest.</title>
        <authorList>
            <person name="Cucini C."/>
            <person name="Boschi S."/>
            <person name="Funari R."/>
            <person name="Cardaioli E."/>
            <person name="Iannotti N."/>
            <person name="Marturano G."/>
            <person name="Paoli F."/>
            <person name="Bruttini M."/>
            <person name="Carapelli A."/>
            <person name="Frati F."/>
            <person name="Nardi F."/>
        </authorList>
    </citation>
    <scope>NUCLEOTIDE SEQUENCE [LARGE SCALE GENOMIC DNA]</scope>
    <source>
        <strain evidence="1">DMR45628</strain>
    </source>
</reference>
<keyword evidence="2" id="KW-1185">Reference proteome</keyword>
<comment type="caution">
    <text evidence="1">The sequence shown here is derived from an EMBL/GenBank/DDBJ whole genome shotgun (WGS) entry which is preliminary data.</text>
</comment>
<dbReference type="AlphaFoldDB" id="A0AAW1IBH3"/>
<dbReference type="Proteomes" id="UP001458880">
    <property type="component" value="Unassembled WGS sequence"/>
</dbReference>
<organism evidence="1 2">
    <name type="scientific">Popillia japonica</name>
    <name type="common">Japanese beetle</name>
    <dbReference type="NCBI Taxonomy" id="7064"/>
    <lineage>
        <taxon>Eukaryota</taxon>
        <taxon>Metazoa</taxon>
        <taxon>Ecdysozoa</taxon>
        <taxon>Arthropoda</taxon>
        <taxon>Hexapoda</taxon>
        <taxon>Insecta</taxon>
        <taxon>Pterygota</taxon>
        <taxon>Neoptera</taxon>
        <taxon>Endopterygota</taxon>
        <taxon>Coleoptera</taxon>
        <taxon>Polyphaga</taxon>
        <taxon>Scarabaeiformia</taxon>
        <taxon>Scarabaeidae</taxon>
        <taxon>Rutelinae</taxon>
        <taxon>Popillia</taxon>
    </lineage>
</organism>
<gene>
    <name evidence="1" type="ORF">QE152_g37025</name>
</gene>
<name>A0AAW1IBH3_POPJA</name>
<evidence type="ECO:0000313" key="2">
    <source>
        <dbReference type="Proteomes" id="UP001458880"/>
    </source>
</evidence>
<evidence type="ECO:0000313" key="1">
    <source>
        <dbReference type="EMBL" id="KAK9686661.1"/>
    </source>
</evidence>
<dbReference type="EMBL" id="JASPKY010000691">
    <property type="protein sequence ID" value="KAK9686661.1"/>
    <property type="molecule type" value="Genomic_DNA"/>
</dbReference>